<feature type="compositionally biased region" description="Basic residues" evidence="1">
    <location>
        <begin position="12"/>
        <end position="29"/>
    </location>
</feature>
<organism evidence="2">
    <name type="scientific">Megavirus courdo7</name>
    <dbReference type="NCBI Taxonomy" id="1128135"/>
    <lineage>
        <taxon>Viruses</taxon>
        <taxon>Varidnaviria</taxon>
        <taxon>Bamfordvirae</taxon>
        <taxon>Nucleocytoviricota</taxon>
        <taxon>Megaviricetes</taxon>
        <taxon>Imitervirales</taxon>
        <taxon>Mimiviridae</taxon>
        <taxon>Megamimivirinae</taxon>
        <taxon>Megavirus</taxon>
    </lineage>
</organism>
<feature type="region of interest" description="Disordered" evidence="1">
    <location>
        <begin position="1"/>
        <end position="43"/>
    </location>
</feature>
<gene>
    <name evidence="2" type="ORF">c7_R1320</name>
</gene>
<name>H2ECQ9_9VIRU</name>
<feature type="compositionally biased region" description="Polar residues" evidence="1">
    <location>
        <begin position="30"/>
        <end position="41"/>
    </location>
</feature>
<protein>
    <submittedName>
        <fullName evidence="2">Uncharacterized protein</fullName>
    </submittedName>
</protein>
<proteinExistence type="predicted"/>
<dbReference type="EMBL" id="JN885993">
    <property type="protein sequence ID" value="AEX62182.1"/>
    <property type="molecule type" value="Genomic_DNA"/>
</dbReference>
<reference evidence="2" key="1">
    <citation type="submission" date="2011-10" db="EMBL/GenBank/DDBJ databases">
        <title>Provirophages and transpovirons: unique mobilome of giant viruses.</title>
        <authorList>
            <person name="Desnues C."/>
            <person name="LaScola B."/>
            <person name="Yutin N."/>
            <person name="Fournous G."/>
            <person name="Koonin E."/>
            <person name="Raoult D."/>
        </authorList>
    </citation>
    <scope>NUCLEOTIDE SEQUENCE</scope>
    <source>
        <strain evidence="2">Mv13-c7</strain>
    </source>
</reference>
<sequence length="63" mass="7705">MKKINSYYKPSHNGKSKIYHEPTRRKKSNQCKINKQTNRQANKQLKIKNLKKNFLDQFHMIMR</sequence>
<evidence type="ECO:0000256" key="1">
    <source>
        <dbReference type="SAM" id="MobiDB-lite"/>
    </source>
</evidence>
<accession>H2ECQ9</accession>
<evidence type="ECO:0000313" key="2">
    <source>
        <dbReference type="EMBL" id="AEX62182.1"/>
    </source>
</evidence>